<gene>
    <name evidence="7" type="ORF">F8M41_006163</name>
</gene>
<feature type="compositionally biased region" description="Basic and acidic residues" evidence="5">
    <location>
        <begin position="374"/>
        <end position="388"/>
    </location>
</feature>
<dbReference type="SMART" id="SM01417">
    <property type="entry name" value="Solute_trans_a"/>
    <property type="match status" value="1"/>
</dbReference>
<feature type="transmembrane region" description="Helical" evidence="6">
    <location>
        <begin position="101"/>
        <end position="119"/>
    </location>
</feature>
<evidence type="ECO:0000256" key="6">
    <source>
        <dbReference type="SAM" id="Phobius"/>
    </source>
</evidence>
<dbReference type="OrthoDB" id="14252at2759"/>
<evidence type="ECO:0000256" key="1">
    <source>
        <dbReference type="ARBA" id="ARBA00004141"/>
    </source>
</evidence>
<keyword evidence="3 6" id="KW-1133">Transmembrane helix</keyword>
<feature type="transmembrane region" description="Helical" evidence="6">
    <location>
        <begin position="230"/>
        <end position="254"/>
    </location>
</feature>
<evidence type="ECO:0000256" key="3">
    <source>
        <dbReference type="ARBA" id="ARBA00022989"/>
    </source>
</evidence>
<dbReference type="AlphaFoldDB" id="A0A8H4ERK8"/>
<dbReference type="PANTHER" id="PTHR23423">
    <property type="entry name" value="ORGANIC SOLUTE TRANSPORTER-RELATED"/>
    <property type="match status" value="1"/>
</dbReference>
<accession>A0A8H4ERK8</accession>
<comment type="subcellular location">
    <subcellularLocation>
        <location evidence="1">Membrane</location>
        <topology evidence="1">Multi-pass membrane protein</topology>
    </subcellularLocation>
</comment>
<feature type="transmembrane region" description="Helical" evidence="6">
    <location>
        <begin position="161"/>
        <end position="184"/>
    </location>
</feature>
<dbReference type="InterPro" id="IPR005178">
    <property type="entry name" value="Ostalpha/TMEM184C"/>
</dbReference>
<protein>
    <submittedName>
        <fullName evidence="7">DUF300-domain-containing protein</fullName>
    </submittedName>
</protein>
<feature type="transmembrane region" description="Helical" evidence="6">
    <location>
        <begin position="32"/>
        <end position="53"/>
    </location>
</feature>
<evidence type="ECO:0000313" key="7">
    <source>
        <dbReference type="EMBL" id="KAF0540855.1"/>
    </source>
</evidence>
<sequence length="388" mass="45142">MSFNHSCPAENKDETDPTQFWDDGLHWDAHRIGWTISGVFALVATLVSFYLIFRHLQHYNKPNHQRYIIRIIFMVPIYAIVSWLSYRYFRYSTYYETIRDCYEAFAIAAFFALLTQFVGESHEDQKKMLRTREKQKLPFPCCCFRYNPAKHSFLILVKWGILQYVIMKPIITFISLITEALGVYCAESMSFAFARVYMKILTFICVTVAMYALVVFYLTIHEEIASERPFLKFLCIKLVIFFAFWQSIVLAIVADLGIIKETQYWTSANVSRGLAAMLVCIEMAVFSFIHILAFPYKQYIKETKVPITRGLVDAFNPIDIWREFVYIGKYLRDKITGKQTPRAKTFMDIESAIKGDSTNGKQPSKANSDIESANIKDDKDKTSEKVEK</sequence>
<keyword evidence="8" id="KW-1185">Reference proteome</keyword>
<dbReference type="GO" id="GO:0016020">
    <property type="term" value="C:membrane"/>
    <property type="evidence" value="ECO:0007669"/>
    <property type="project" value="UniProtKB-SubCell"/>
</dbReference>
<feature type="region of interest" description="Disordered" evidence="5">
    <location>
        <begin position="354"/>
        <end position="388"/>
    </location>
</feature>
<dbReference type="EMBL" id="WTPW01000161">
    <property type="protein sequence ID" value="KAF0540855.1"/>
    <property type="molecule type" value="Genomic_DNA"/>
</dbReference>
<comment type="caution">
    <text evidence="7">The sequence shown here is derived from an EMBL/GenBank/DDBJ whole genome shotgun (WGS) entry which is preliminary data.</text>
</comment>
<evidence type="ECO:0000256" key="2">
    <source>
        <dbReference type="ARBA" id="ARBA00022692"/>
    </source>
</evidence>
<dbReference type="Pfam" id="PF03619">
    <property type="entry name" value="Solute_trans_a"/>
    <property type="match status" value="1"/>
</dbReference>
<evidence type="ECO:0000256" key="5">
    <source>
        <dbReference type="SAM" id="MobiDB-lite"/>
    </source>
</evidence>
<evidence type="ECO:0000313" key="8">
    <source>
        <dbReference type="Proteomes" id="UP000439903"/>
    </source>
</evidence>
<feature type="transmembrane region" description="Helical" evidence="6">
    <location>
        <begin position="274"/>
        <end position="294"/>
    </location>
</feature>
<feature type="compositionally biased region" description="Polar residues" evidence="5">
    <location>
        <begin position="356"/>
        <end position="371"/>
    </location>
</feature>
<feature type="transmembrane region" description="Helical" evidence="6">
    <location>
        <begin position="196"/>
        <end position="218"/>
    </location>
</feature>
<dbReference type="Proteomes" id="UP000439903">
    <property type="component" value="Unassembled WGS sequence"/>
</dbReference>
<keyword evidence="4 6" id="KW-0472">Membrane</keyword>
<evidence type="ECO:0000256" key="4">
    <source>
        <dbReference type="ARBA" id="ARBA00023136"/>
    </source>
</evidence>
<organism evidence="7 8">
    <name type="scientific">Gigaspora margarita</name>
    <dbReference type="NCBI Taxonomy" id="4874"/>
    <lineage>
        <taxon>Eukaryota</taxon>
        <taxon>Fungi</taxon>
        <taxon>Fungi incertae sedis</taxon>
        <taxon>Mucoromycota</taxon>
        <taxon>Glomeromycotina</taxon>
        <taxon>Glomeromycetes</taxon>
        <taxon>Diversisporales</taxon>
        <taxon>Gigasporaceae</taxon>
        <taxon>Gigaspora</taxon>
    </lineage>
</organism>
<keyword evidence="2 6" id="KW-0812">Transmembrane</keyword>
<name>A0A8H4ERK8_GIGMA</name>
<feature type="transmembrane region" description="Helical" evidence="6">
    <location>
        <begin position="67"/>
        <end position="89"/>
    </location>
</feature>
<reference evidence="7 8" key="1">
    <citation type="journal article" date="2019" name="Environ. Microbiol.">
        <title>At the nexus of three kingdoms: the genome of the mycorrhizal fungus Gigaspora margarita provides insights into plant, endobacterial and fungal interactions.</title>
        <authorList>
            <person name="Venice F."/>
            <person name="Ghignone S."/>
            <person name="Salvioli di Fossalunga A."/>
            <person name="Amselem J."/>
            <person name="Novero M."/>
            <person name="Xianan X."/>
            <person name="Sedzielewska Toro K."/>
            <person name="Morin E."/>
            <person name="Lipzen A."/>
            <person name="Grigoriev I.V."/>
            <person name="Henrissat B."/>
            <person name="Martin F.M."/>
            <person name="Bonfante P."/>
        </authorList>
    </citation>
    <scope>NUCLEOTIDE SEQUENCE [LARGE SCALE GENOMIC DNA]</scope>
    <source>
        <strain evidence="7 8">BEG34</strain>
    </source>
</reference>
<proteinExistence type="predicted"/>